<evidence type="ECO:0000313" key="2">
    <source>
        <dbReference type="Proteomes" id="UP001157126"/>
    </source>
</evidence>
<keyword evidence="2" id="KW-1185">Reference proteome</keyword>
<evidence type="ECO:0008006" key="3">
    <source>
        <dbReference type="Google" id="ProtNLM"/>
    </source>
</evidence>
<comment type="caution">
    <text evidence="1">The sequence shown here is derived from an EMBL/GenBank/DDBJ whole genome shotgun (WGS) entry which is preliminary data.</text>
</comment>
<accession>A0ABQ6IU49</accession>
<protein>
    <recommendedName>
        <fullName evidence="3">Secreted protein</fullName>
    </recommendedName>
</protein>
<organism evidence="1 2">
    <name type="scientific">Mobilicoccus caccae</name>
    <dbReference type="NCBI Taxonomy" id="1859295"/>
    <lineage>
        <taxon>Bacteria</taxon>
        <taxon>Bacillati</taxon>
        <taxon>Actinomycetota</taxon>
        <taxon>Actinomycetes</taxon>
        <taxon>Micrococcales</taxon>
        <taxon>Dermatophilaceae</taxon>
        <taxon>Mobilicoccus</taxon>
    </lineage>
</organism>
<proteinExistence type="predicted"/>
<dbReference type="Proteomes" id="UP001157126">
    <property type="component" value="Unassembled WGS sequence"/>
</dbReference>
<sequence length="115" mass="10706">MGGAVGVTFVVAVAVWGVAGGVVGAGDRVAVGRGTVGVGVAVVRVVGRDVACGVVARVVARARDVGAVGAAATTEAAGYSCSTPPTGASVVRTGGGLVPGPIGGFHAGGGVRPSR</sequence>
<dbReference type="EMBL" id="BSUO01000001">
    <property type="protein sequence ID" value="GMA41201.1"/>
    <property type="molecule type" value="Genomic_DNA"/>
</dbReference>
<gene>
    <name evidence="1" type="ORF">GCM10025883_32460</name>
</gene>
<name>A0ABQ6IU49_9MICO</name>
<reference evidence="2" key="1">
    <citation type="journal article" date="2019" name="Int. J. Syst. Evol. Microbiol.">
        <title>The Global Catalogue of Microorganisms (GCM) 10K type strain sequencing project: providing services to taxonomists for standard genome sequencing and annotation.</title>
        <authorList>
            <consortium name="The Broad Institute Genomics Platform"/>
            <consortium name="The Broad Institute Genome Sequencing Center for Infectious Disease"/>
            <person name="Wu L."/>
            <person name="Ma J."/>
        </authorList>
    </citation>
    <scope>NUCLEOTIDE SEQUENCE [LARGE SCALE GENOMIC DNA]</scope>
    <source>
        <strain evidence="2">NBRC 113072</strain>
    </source>
</reference>
<evidence type="ECO:0000313" key="1">
    <source>
        <dbReference type="EMBL" id="GMA41201.1"/>
    </source>
</evidence>